<reference evidence="5 6" key="1">
    <citation type="journal article" date="2011" name="Genome Res.">
        <title>Phylogeny-wide analysis of social amoeba genomes highlights ancient origins for complex intercellular communication.</title>
        <authorList>
            <person name="Heidel A.J."/>
            <person name="Lawal H.M."/>
            <person name="Felder M."/>
            <person name="Schilde C."/>
            <person name="Helps N.R."/>
            <person name="Tunggal B."/>
            <person name="Rivero F."/>
            <person name="John U."/>
            <person name="Schleicher M."/>
            <person name="Eichinger L."/>
            <person name="Platzer M."/>
            <person name="Noegel A.A."/>
            <person name="Schaap P."/>
            <person name="Gloeckner G."/>
        </authorList>
    </citation>
    <scope>NUCLEOTIDE SEQUENCE [LARGE SCALE GENOMIC DNA]</scope>
    <source>
        <strain evidence="6">ATCC 26659 / Pp 5 / PN500</strain>
    </source>
</reference>
<dbReference type="GeneID" id="31362052"/>
<dbReference type="PANTHER" id="PTHR13451:SF13">
    <property type="entry name" value="CROSSOVER JUNCTION ENDONUCLEASE MUS81"/>
    <property type="match status" value="1"/>
</dbReference>
<dbReference type="GO" id="GO:0005634">
    <property type="term" value="C:nucleus"/>
    <property type="evidence" value="ECO:0007669"/>
    <property type="project" value="UniProtKB-SubCell"/>
</dbReference>
<keyword evidence="2" id="KW-0479">Metal-binding</keyword>
<dbReference type="GO" id="GO:0006308">
    <property type="term" value="P:DNA catabolic process"/>
    <property type="evidence" value="ECO:0007669"/>
    <property type="project" value="UniProtKB-UniRule"/>
</dbReference>
<comment type="similarity">
    <text evidence="2">Belongs to the XPF family.</text>
</comment>
<organism evidence="5 6">
    <name type="scientific">Heterostelium pallidum (strain ATCC 26659 / Pp 5 / PN500)</name>
    <name type="common">Cellular slime mold</name>
    <name type="synonym">Polysphondylium pallidum</name>
    <dbReference type="NCBI Taxonomy" id="670386"/>
    <lineage>
        <taxon>Eukaryota</taxon>
        <taxon>Amoebozoa</taxon>
        <taxon>Evosea</taxon>
        <taxon>Eumycetozoa</taxon>
        <taxon>Dictyostelia</taxon>
        <taxon>Acytosteliales</taxon>
        <taxon>Acytosteliaceae</taxon>
        <taxon>Heterostelium</taxon>
    </lineage>
</organism>
<dbReference type="Proteomes" id="UP000001396">
    <property type="component" value="Unassembled WGS sequence"/>
</dbReference>
<evidence type="ECO:0000313" key="5">
    <source>
        <dbReference type="EMBL" id="EFA80532.1"/>
    </source>
</evidence>
<keyword evidence="2" id="KW-0460">Magnesium</keyword>
<dbReference type="InterPro" id="IPR033309">
    <property type="entry name" value="Mus81"/>
</dbReference>
<dbReference type="GO" id="GO:0031573">
    <property type="term" value="P:mitotic intra-S DNA damage checkpoint signaling"/>
    <property type="evidence" value="ECO:0007669"/>
    <property type="project" value="TreeGrafter"/>
</dbReference>
<dbReference type="EMBL" id="ADBJ01000030">
    <property type="protein sequence ID" value="EFA80532.1"/>
    <property type="molecule type" value="Genomic_DNA"/>
</dbReference>
<dbReference type="AlphaFoldDB" id="D3BDI7"/>
<sequence>MSRQYEQALIYDNVWDDVVGHYISRIYKHLPEEENVLIQSCLDGNTPIEEYHKYVTQKKRERQLAEMELDGYQFENDDDIPATQVVTNLDDEYDLVSAEESADKLRAASKKRNLLSPTFEVFINGKILHSSDESLYKRLRNLEDENMRLIRMFPNGGLSMMSRLSYIQNSQEDNNNNNINENNNEILNNKNNNNNTIMNIEELDTTDSSALVIKPTTTPPQSQSSTPLKPIKLLPSLKSPPKASPLRSSLNSSMNSSNQSLNWSQSSQSSSGSQKLVVSHFAGSGSMSSELLPTPEPNPDYQQIQYSGSSSMKPAKGKSPNKNKCYRPQLNSIGFATLLTLAINCPKMFTHQELVSRAQKFTHIELIDNENCVVTNFNKLPDAINKIIQEEPILVTVKKEIYSATPAGREHGKLLHQIYLDKKRFNEINNTTIDYSQNKVMVVIDTRELKASSIKRHFDEWKVPYIERKLNAGDFCFVNTGVHSENLDNSLMYPFLIERKTWSDLSASIHDQRYEKQRARMMSLEILKRRGLFFLIEGLEKAYKGNDMPDLKKKVEEMANKEEFHVVTTNSLIHTSRYLASFAKLLSEEWSEATGMMKCSLINDARPINLWRQTAEMGIRTNVKRSYAIMKVDSFKEYMVNKKYRDDIDYAVKQSRETDKVIIMEDLIAHKKKISSMSNKMVASYIDHKLFQTQLKPYWTNQNIILVDQVDEEFIDYYLLHMHVILGVKVIPYPSEITKQNTATLRDHDTVLEASFDRKVYQISTQYAIPIDDNLTLPAPLQSQPTLKLPSTQTSPKQPTLALTNSPTQLTSPPKPSPTLPSLPTKPALSQSQASSQSSINPSPTDIMIKNRQAEIKPINLDDDD</sequence>
<dbReference type="CDD" id="cd20074">
    <property type="entry name" value="XPF_nuclease_Mus81"/>
    <property type="match status" value="1"/>
</dbReference>
<comment type="cofactor">
    <cofactor evidence="2">
        <name>Mg(2+)</name>
        <dbReference type="ChEBI" id="CHEBI:18420"/>
    </cofactor>
</comment>
<dbReference type="InParanoid" id="D3BDI7"/>
<keyword evidence="6" id="KW-1185">Reference proteome</keyword>
<protein>
    <recommendedName>
        <fullName evidence="2">Crossover junction endonuclease MUS81</fullName>
        <ecNumber evidence="2">3.1.22.-</ecNumber>
    </recommendedName>
</protein>
<dbReference type="SUPFAM" id="SSF52980">
    <property type="entry name" value="Restriction endonuclease-like"/>
    <property type="match status" value="1"/>
</dbReference>
<dbReference type="GO" id="GO:0048257">
    <property type="term" value="F:3'-flap endonuclease activity"/>
    <property type="evidence" value="ECO:0007669"/>
    <property type="project" value="TreeGrafter"/>
</dbReference>
<evidence type="ECO:0000259" key="4">
    <source>
        <dbReference type="SMART" id="SM00891"/>
    </source>
</evidence>
<proteinExistence type="inferred from homology"/>
<dbReference type="OMA" id="FINTCIT"/>
<dbReference type="SMART" id="SM00891">
    <property type="entry name" value="ERCC4"/>
    <property type="match status" value="1"/>
</dbReference>
<keyword evidence="2" id="KW-0540">Nuclease</keyword>
<evidence type="ECO:0000256" key="2">
    <source>
        <dbReference type="RuleBase" id="RU369042"/>
    </source>
</evidence>
<keyword evidence="2" id="KW-0539">Nucleus</keyword>
<dbReference type="GO" id="GO:0000727">
    <property type="term" value="P:double-strand break repair via break-induced replication"/>
    <property type="evidence" value="ECO:0007669"/>
    <property type="project" value="UniProtKB-UniRule"/>
</dbReference>
<comment type="function">
    <text evidence="2">Interacts with EME1 to form a DNA structure-specific endonuclease with substrate preference for branched DNA structures with a 5'-end at the branch nick. Typical substrates include 3'-flap structures, D-loops, replication forks and nicked Holliday junctions. May be required in mitosis for the processing of stalled or collapsed replication fork intermediates. May be required in meiosis for the repair of meiosis-specific double strand breaks subsequent to single-end invasion (SEI).</text>
</comment>
<evidence type="ECO:0000313" key="6">
    <source>
        <dbReference type="Proteomes" id="UP000001396"/>
    </source>
</evidence>
<feature type="compositionally biased region" description="Polar residues" evidence="3">
    <location>
        <begin position="782"/>
        <end position="805"/>
    </location>
</feature>
<keyword evidence="2" id="KW-0255">Endonuclease</keyword>
<keyword evidence="2" id="KW-0234">DNA repair</keyword>
<dbReference type="STRING" id="670386.D3BDI7"/>
<feature type="compositionally biased region" description="Low complexity" evidence="3">
    <location>
        <begin position="822"/>
        <end position="839"/>
    </location>
</feature>
<dbReference type="GO" id="GO:0046872">
    <property type="term" value="F:metal ion binding"/>
    <property type="evidence" value="ECO:0007669"/>
    <property type="project" value="UniProtKB-UniRule"/>
</dbReference>
<evidence type="ECO:0000256" key="3">
    <source>
        <dbReference type="SAM" id="MobiDB-lite"/>
    </source>
</evidence>
<dbReference type="InterPro" id="IPR006166">
    <property type="entry name" value="ERCC4_domain"/>
</dbReference>
<dbReference type="GO" id="GO:0048476">
    <property type="term" value="C:Holliday junction resolvase complex"/>
    <property type="evidence" value="ECO:0007669"/>
    <property type="project" value="UniProtKB-UniRule"/>
</dbReference>
<feature type="region of interest" description="Disordered" evidence="3">
    <location>
        <begin position="782"/>
        <end position="865"/>
    </location>
</feature>
<comment type="subunit">
    <text evidence="2">Interacts with EME1.</text>
</comment>
<gene>
    <name evidence="5" type="ORF">PPL_06570</name>
</gene>
<accession>D3BDI7</accession>
<dbReference type="EC" id="3.1.22.-" evidence="2"/>
<comment type="subcellular location">
    <subcellularLocation>
        <location evidence="2">Nucleus</location>
    </subcellularLocation>
</comment>
<dbReference type="InterPro" id="IPR047416">
    <property type="entry name" value="XPF_nuclease_Mus81"/>
</dbReference>
<keyword evidence="2" id="KW-0233">DNA recombination</keyword>
<dbReference type="Gene3D" id="3.40.50.10130">
    <property type="match status" value="1"/>
</dbReference>
<comment type="caution">
    <text evidence="5">The sequence shown here is derived from an EMBL/GenBank/DDBJ whole genome shotgun (WGS) entry which is preliminary data.</text>
</comment>
<dbReference type="RefSeq" id="XP_020432652.1">
    <property type="nucleotide sequence ID" value="XM_020577424.1"/>
</dbReference>
<feature type="domain" description="ERCC4" evidence="4">
    <location>
        <begin position="441"/>
        <end position="540"/>
    </location>
</feature>
<feature type="compositionally biased region" description="Low complexity" evidence="3">
    <location>
        <begin position="215"/>
        <end position="276"/>
    </location>
</feature>
<keyword evidence="2" id="KW-0227">DNA damage</keyword>
<feature type="region of interest" description="Disordered" evidence="3">
    <location>
        <begin position="212"/>
        <end position="323"/>
    </location>
</feature>
<evidence type="ECO:0000256" key="1">
    <source>
        <dbReference type="ARBA" id="ARBA00022801"/>
    </source>
</evidence>
<dbReference type="PANTHER" id="PTHR13451">
    <property type="entry name" value="CLASS II CROSSOVER JUNCTION ENDONUCLEASE MUS81"/>
    <property type="match status" value="1"/>
</dbReference>
<dbReference type="InterPro" id="IPR011335">
    <property type="entry name" value="Restrct_endonuc-II-like"/>
</dbReference>
<keyword evidence="1 2" id="KW-0378">Hydrolase</keyword>
<name>D3BDI7_HETP5</name>
<dbReference type="GO" id="GO:0003677">
    <property type="term" value="F:DNA binding"/>
    <property type="evidence" value="ECO:0007669"/>
    <property type="project" value="UniProtKB-UniRule"/>
</dbReference>
<dbReference type="Pfam" id="PF02732">
    <property type="entry name" value="ERCC4"/>
    <property type="match status" value="1"/>
</dbReference>
<dbReference type="GO" id="GO:0008821">
    <property type="term" value="F:crossover junction DNA endonuclease activity"/>
    <property type="evidence" value="ECO:0007669"/>
    <property type="project" value="UniProtKB-UniRule"/>
</dbReference>
<dbReference type="GO" id="GO:0000712">
    <property type="term" value="P:resolution of meiotic recombination intermediates"/>
    <property type="evidence" value="ECO:0007669"/>
    <property type="project" value="TreeGrafter"/>
</dbReference>
<feature type="compositionally biased region" description="Polar residues" evidence="3">
    <location>
        <begin position="300"/>
        <end position="312"/>
    </location>
</feature>